<evidence type="ECO:0000256" key="8">
    <source>
        <dbReference type="RuleBase" id="RU362002"/>
    </source>
</evidence>
<evidence type="ECO:0000256" key="2">
    <source>
        <dbReference type="ARBA" id="ARBA00005887"/>
    </source>
</evidence>
<feature type="chain" id="PRO_5045918201" description="Ammonium transporter" evidence="9">
    <location>
        <begin position="19"/>
        <end position="462"/>
    </location>
</feature>
<feature type="transmembrane region" description="Helical" evidence="8">
    <location>
        <begin position="328"/>
        <end position="344"/>
    </location>
</feature>
<organism evidence="11 12">
    <name type="scientific">Paludisphaera mucosa</name>
    <dbReference type="NCBI Taxonomy" id="3030827"/>
    <lineage>
        <taxon>Bacteria</taxon>
        <taxon>Pseudomonadati</taxon>
        <taxon>Planctomycetota</taxon>
        <taxon>Planctomycetia</taxon>
        <taxon>Isosphaerales</taxon>
        <taxon>Isosphaeraceae</taxon>
        <taxon>Paludisphaera</taxon>
    </lineage>
</organism>
<reference evidence="11 12" key="1">
    <citation type="submission" date="2023-03" db="EMBL/GenBank/DDBJ databases">
        <title>Paludisphaera mucosa sp. nov. a novel planctomycete from northern fen.</title>
        <authorList>
            <person name="Ivanova A."/>
        </authorList>
    </citation>
    <scope>NUCLEOTIDE SEQUENCE [LARGE SCALE GENOMIC DNA]</scope>
    <source>
        <strain evidence="11 12">Pla2</strain>
    </source>
</reference>
<feature type="transmembrane region" description="Helical" evidence="8">
    <location>
        <begin position="303"/>
        <end position="322"/>
    </location>
</feature>
<dbReference type="Pfam" id="PF00909">
    <property type="entry name" value="Ammonium_transp"/>
    <property type="match status" value="1"/>
</dbReference>
<feature type="signal peptide" evidence="9">
    <location>
        <begin position="1"/>
        <end position="18"/>
    </location>
</feature>
<dbReference type="PANTHER" id="PTHR43029">
    <property type="entry name" value="AMMONIUM TRANSPORTER MEP2"/>
    <property type="match status" value="1"/>
</dbReference>
<feature type="transmembrane region" description="Helical" evidence="8">
    <location>
        <begin position="356"/>
        <end position="375"/>
    </location>
</feature>
<evidence type="ECO:0000256" key="9">
    <source>
        <dbReference type="SAM" id="SignalP"/>
    </source>
</evidence>
<gene>
    <name evidence="11" type="ORF">PZE19_08205</name>
</gene>
<evidence type="ECO:0000256" key="3">
    <source>
        <dbReference type="ARBA" id="ARBA00022448"/>
    </source>
</evidence>
<keyword evidence="9" id="KW-0732">Signal</keyword>
<feature type="transmembrane region" description="Helical" evidence="8">
    <location>
        <begin position="134"/>
        <end position="156"/>
    </location>
</feature>
<dbReference type="InterPro" id="IPR018047">
    <property type="entry name" value="Ammonium_transpt_CS"/>
</dbReference>
<protein>
    <recommendedName>
        <fullName evidence="8">Ammonium transporter</fullName>
    </recommendedName>
</protein>
<keyword evidence="7 8" id="KW-0924">Ammonia transport</keyword>
<feature type="transmembrane region" description="Helical" evidence="8">
    <location>
        <begin position="73"/>
        <end position="96"/>
    </location>
</feature>
<comment type="similarity">
    <text evidence="2 8">Belongs to the ammonia transporter channel (TC 1.A.11.2) family.</text>
</comment>
<dbReference type="PROSITE" id="PS01219">
    <property type="entry name" value="AMMONIUM_TRANSP"/>
    <property type="match status" value="1"/>
</dbReference>
<name>A0ABT6F887_9BACT</name>
<dbReference type="InterPro" id="IPR024041">
    <property type="entry name" value="NH4_transpt_AmtB-like_dom"/>
</dbReference>
<feature type="transmembrane region" description="Helical" evidence="8">
    <location>
        <begin position="168"/>
        <end position="184"/>
    </location>
</feature>
<feature type="transmembrane region" description="Helical" evidence="8">
    <location>
        <begin position="42"/>
        <end position="61"/>
    </location>
</feature>
<comment type="subcellular location">
    <subcellularLocation>
        <location evidence="8">Cell membrane</location>
        <topology evidence="8">Multi-pass membrane protein</topology>
    </subcellularLocation>
    <subcellularLocation>
        <location evidence="1">Membrane</location>
        <topology evidence="1">Multi-pass membrane protein</topology>
    </subcellularLocation>
</comment>
<feature type="transmembrane region" description="Helical" evidence="8">
    <location>
        <begin position="272"/>
        <end position="291"/>
    </location>
</feature>
<evidence type="ECO:0000259" key="10">
    <source>
        <dbReference type="Pfam" id="PF00909"/>
    </source>
</evidence>
<dbReference type="Proteomes" id="UP001216907">
    <property type="component" value="Unassembled WGS sequence"/>
</dbReference>
<dbReference type="RefSeq" id="WP_277860098.1">
    <property type="nucleotide sequence ID" value="NZ_JARRAG010000001.1"/>
</dbReference>
<dbReference type="PANTHER" id="PTHR43029:SF10">
    <property type="entry name" value="AMMONIUM TRANSPORTER MEP2"/>
    <property type="match status" value="1"/>
</dbReference>
<evidence type="ECO:0000256" key="5">
    <source>
        <dbReference type="ARBA" id="ARBA00022989"/>
    </source>
</evidence>
<feature type="domain" description="Ammonium transporter AmtB-like" evidence="10">
    <location>
        <begin position="40"/>
        <end position="439"/>
    </location>
</feature>
<feature type="transmembrane region" description="Helical" evidence="8">
    <location>
        <begin position="204"/>
        <end position="224"/>
    </location>
</feature>
<comment type="caution">
    <text evidence="11">The sequence shown here is derived from an EMBL/GenBank/DDBJ whole genome shotgun (WGS) entry which is preliminary data.</text>
</comment>
<evidence type="ECO:0000256" key="1">
    <source>
        <dbReference type="ARBA" id="ARBA00004141"/>
    </source>
</evidence>
<dbReference type="SUPFAM" id="SSF111352">
    <property type="entry name" value="Ammonium transporter"/>
    <property type="match status" value="1"/>
</dbReference>
<evidence type="ECO:0000256" key="6">
    <source>
        <dbReference type="ARBA" id="ARBA00023136"/>
    </source>
</evidence>
<keyword evidence="4 8" id="KW-0812">Transmembrane</keyword>
<keyword evidence="3 8" id="KW-0813">Transport</keyword>
<feature type="transmembrane region" description="Helical" evidence="8">
    <location>
        <begin position="387"/>
        <end position="410"/>
    </location>
</feature>
<feature type="transmembrane region" description="Helical" evidence="8">
    <location>
        <begin position="244"/>
        <end position="266"/>
    </location>
</feature>
<evidence type="ECO:0000256" key="7">
    <source>
        <dbReference type="ARBA" id="ARBA00023177"/>
    </source>
</evidence>
<dbReference type="InterPro" id="IPR001905">
    <property type="entry name" value="Ammonium_transpt"/>
</dbReference>
<evidence type="ECO:0000313" key="11">
    <source>
        <dbReference type="EMBL" id="MDG3003749.1"/>
    </source>
</evidence>
<dbReference type="EMBL" id="JARRAG010000001">
    <property type="protein sequence ID" value="MDG3003749.1"/>
    <property type="molecule type" value="Genomic_DNA"/>
</dbReference>
<proteinExistence type="inferred from homology"/>
<keyword evidence="12" id="KW-1185">Reference proteome</keyword>
<dbReference type="NCBIfam" id="TIGR00836">
    <property type="entry name" value="amt"/>
    <property type="match status" value="1"/>
</dbReference>
<keyword evidence="5 8" id="KW-1133">Transmembrane helix</keyword>
<sequence length="462" mass="49204">MKRAVSPFLLLVALAVLAMVPYHPGTELPVGDEINAGNVAWMLTASAFVLLMTPGLSFFYGGMVSSKNVVSTMLQSVIALGVISLLWVFVGFSLAFGEDVGGYGIIGDPRTFFMFDNVTTGSVVLGSGNDVQKMAIPLLLFSMFQLKFAIITPALITGSFAERVRFSAYLLFIVLFSLFIYSPLAHMTWHPGGLFYKWGVKDFAGGTVVHMSAGFAALAGAMILGRRKTHVEKVAHEPANIPYVLLGTGLLWFGWFGFNAGSALAADGVATLAFATTNTASAVAMLGWVFFDWMRGKKPSAMGACIGAVVGLVAITPAAGFVSIRDSIVIGLVASVVSNLAVSMKTRSTLDDTLDVFPCHGVGGIVGMIATGVFAKDVGLYYGETKTFMYHMIALVIVAVFAFVGSLILYKLTDLIIPLRVEDEQESKGLDISQHGEAAWRLNGLAHHDPVALEEGLVTTTI</sequence>
<keyword evidence="6 8" id="KW-0472">Membrane</keyword>
<dbReference type="InterPro" id="IPR029020">
    <property type="entry name" value="Ammonium/urea_transptr"/>
</dbReference>
<evidence type="ECO:0000313" key="12">
    <source>
        <dbReference type="Proteomes" id="UP001216907"/>
    </source>
</evidence>
<evidence type="ECO:0000256" key="4">
    <source>
        <dbReference type="ARBA" id="ARBA00022692"/>
    </source>
</evidence>
<dbReference type="Gene3D" id="1.10.3430.10">
    <property type="entry name" value="Ammonium transporter AmtB like domains"/>
    <property type="match status" value="1"/>
</dbReference>
<accession>A0ABT6F887</accession>